<dbReference type="SUPFAM" id="SSF101898">
    <property type="entry name" value="NHL repeat"/>
    <property type="match status" value="1"/>
</dbReference>
<dbReference type="OrthoDB" id="10404808at2759"/>
<evidence type="ECO:0000313" key="2">
    <source>
        <dbReference type="Proteomes" id="UP000507470"/>
    </source>
</evidence>
<dbReference type="EMBL" id="CACVKT020008981">
    <property type="protein sequence ID" value="CAC5419069.1"/>
    <property type="molecule type" value="Genomic_DNA"/>
</dbReference>
<name>A0A6J8EE87_MYTCO</name>
<protein>
    <submittedName>
        <fullName evidence="1">Uncharacterized protein</fullName>
    </submittedName>
</protein>
<dbReference type="InterPro" id="IPR011042">
    <property type="entry name" value="6-blade_b-propeller_TolB-like"/>
</dbReference>
<reference evidence="1 2" key="1">
    <citation type="submission" date="2020-06" db="EMBL/GenBank/DDBJ databases">
        <authorList>
            <person name="Li R."/>
            <person name="Bekaert M."/>
        </authorList>
    </citation>
    <scope>NUCLEOTIDE SEQUENCE [LARGE SCALE GENOMIC DNA]</scope>
    <source>
        <strain evidence="2">wild</strain>
    </source>
</reference>
<evidence type="ECO:0000313" key="1">
    <source>
        <dbReference type="EMBL" id="CAC5419069.1"/>
    </source>
</evidence>
<organism evidence="1 2">
    <name type="scientific">Mytilus coruscus</name>
    <name type="common">Sea mussel</name>
    <dbReference type="NCBI Taxonomy" id="42192"/>
    <lineage>
        <taxon>Eukaryota</taxon>
        <taxon>Metazoa</taxon>
        <taxon>Spiralia</taxon>
        <taxon>Lophotrochozoa</taxon>
        <taxon>Mollusca</taxon>
        <taxon>Bivalvia</taxon>
        <taxon>Autobranchia</taxon>
        <taxon>Pteriomorphia</taxon>
        <taxon>Mytilida</taxon>
        <taxon>Mytiloidea</taxon>
        <taxon>Mytilidae</taxon>
        <taxon>Mytilinae</taxon>
        <taxon>Mytilus</taxon>
    </lineage>
</organism>
<gene>
    <name evidence="1" type="ORF">MCOR_51457</name>
</gene>
<dbReference type="AlphaFoldDB" id="A0A6J8EE87"/>
<sequence>MDIKPNLFSDNEFEGFEIFVEQELSKTKVFDMDIMANGNILLSIQECELKLLKGKEIIDHASFHSFSPLKTFGIHVSKNNEIIVGISAGFPGEDQKTKRGKIVVLNLEGIVKRIHDSVKDKYWNEWFGCPTRIVTNQDNTICFIDIFEKSYYRDKGQYHDITSLEMKGRVVGIDQEGELKWTYNGTKHQQIDSYIFFCPQDIAIIHSTGCILIYEFVDDYKRPAFHIISQNGNAIGYFELYKTEQSYEIKDLRSVAIDKDGKLYLGEDREQYHYNIAKIHVLEFI</sequence>
<accession>A0A6J8EE87</accession>
<proteinExistence type="predicted"/>
<keyword evidence="2" id="KW-1185">Reference proteome</keyword>
<dbReference type="Gene3D" id="2.120.10.30">
    <property type="entry name" value="TolB, C-terminal domain"/>
    <property type="match status" value="1"/>
</dbReference>
<dbReference type="Proteomes" id="UP000507470">
    <property type="component" value="Unassembled WGS sequence"/>
</dbReference>